<dbReference type="PANTHER" id="PTHR33861:SF5">
    <property type="entry name" value="GAMMA-TUBULIN COMPLEX COMPONENT"/>
    <property type="match status" value="1"/>
</dbReference>
<evidence type="ECO:0000313" key="2">
    <source>
        <dbReference type="Proteomes" id="UP000008237"/>
    </source>
</evidence>
<accession>E2BLK4</accession>
<proteinExistence type="predicted"/>
<dbReference type="GO" id="GO:0005634">
    <property type="term" value="C:nucleus"/>
    <property type="evidence" value="ECO:0007669"/>
    <property type="project" value="TreeGrafter"/>
</dbReference>
<dbReference type="GO" id="GO:0048255">
    <property type="term" value="P:mRNA stabilization"/>
    <property type="evidence" value="ECO:0007669"/>
    <property type="project" value="TreeGrafter"/>
</dbReference>
<dbReference type="InParanoid" id="E2BLK4"/>
<dbReference type="EMBL" id="GL449036">
    <property type="protein sequence ID" value="EFN83338.1"/>
    <property type="molecule type" value="Genomic_DNA"/>
</dbReference>
<reference evidence="1 2" key="1">
    <citation type="journal article" date="2010" name="Science">
        <title>Genomic comparison of the ants Camponotus floridanus and Harpegnathos saltator.</title>
        <authorList>
            <person name="Bonasio R."/>
            <person name="Zhang G."/>
            <person name="Ye C."/>
            <person name="Mutti N.S."/>
            <person name="Fang X."/>
            <person name="Qin N."/>
            <person name="Donahue G."/>
            <person name="Yang P."/>
            <person name="Li Q."/>
            <person name="Li C."/>
            <person name="Zhang P."/>
            <person name="Huang Z."/>
            <person name="Berger S.L."/>
            <person name="Reinberg D."/>
            <person name="Wang J."/>
            <person name="Liebig J."/>
        </authorList>
    </citation>
    <scope>NUCLEOTIDE SEQUENCE [LARGE SCALE GENOMIC DNA]</scope>
    <source>
        <strain evidence="1 2">R22 G/1</strain>
    </source>
</reference>
<protein>
    <submittedName>
        <fullName evidence="1">Uncharacterized protein</fullName>
    </submittedName>
</protein>
<evidence type="ECO:0000313" key="1">
    <source>
        <dbReference type="EMBL" id="EFN83338.1"/>
    </source>
</evidence>
<dbReference type="GO" id="GO:0007141">
    <property type="term" value="P:male meiosis I"/>
    <property type="evidence" value="ECO:0007669"/>
    <property type="project" value="TreeGrafter"/>
</dbReference>
<dbReference type="GO" id="GO:0005737">
    <property type="term" value="C:cytoplasm"/>
    <property type="evidence" value="ECO:0007669"/>
    <property type="project" value="TreeGrafter"/>
</dbReference>
<dbReference type="GO" id="GO:0007144">
    <property type="term" value="P:female meiosis I"/>
    <property type="evidence" value="ECO:0007669"/>
    <property type="project" value="TreeGrafter"/>
</dbReference>
<name>E2BLK4_HARSA</name>
<dbReference type="InterPro" id="IPR027963">
    <property type="entry name" value="MEIOC"/>
</dbReference>
<dbReference type="PANTHER" id="PTHR33861">
    <property type="entry name" value="PROTEIN CBG18333"/>
    <property type="match status" value="1"/>
</dbReference>
<dbReference type="AlphaFoldDB" id="E2BLK4"/>
<gene>
    <name evidence="1" type="ORF">EAI_02145</name>
</gene>
<sequence length="158" mass="18449">MLDVPRKIYSRDLHGSEYNHWSYDLTDYSTKRNMERLRGTTMNQRVHKAMEHWLEAIKFVQDCRKQEITNAIKRQKENPHCILAYDDNDILTLAGSVHALTKASRYARTGMYNALQATLLYDLDVEKKVVETSKEPVLETRYSESQLKDGINDYSSNT</sequence>
<dbReference type="Proteomes" id="UP000008237">
    <property type="component" value="Unassembled WGS sequence"/>
</dbReference>
<keyword evidence="2" id="KW-1185">Reference proteome</keyword>
<dbReference type="STRING" id="610380.E2BLK4"/>
<dbReference type="OrthoDB" id="26491at2759"/>
<dbReference type="Pfam" id="PF15189">
    <property type="entry name" value="MEIOC"/>
    <property type="match status" value="1"/>
</dbReference>
<organism evidence="2">
    <name type="scientific">Harpegnathos saltator</name>
    <name type="common">Jerdon's jumping ant</name>
    <dbReference type="NCBI Taxonomy" id="610380"/>
    <lineage>
        <taxon>Eukaryota</taxon>
        <taxon>Metazoa</taxon>
        <taxon>Ecdysozoa</taxon>
        <taxon>Arthropoda</taxon>
        <taxon>Hexapoda</taxon>
        <taxon>Insecta</taxon>
        <taxon>Pterygota</taxon>
        <taxon>Neoptera</taxon>
        <taxon>Endopterygota</taxon>
        <taxon>Hymenoptera</taxon>
        <taxon>Apocrita</taxon>
        <taxon>Aculeata</taxon>
        <taxon>Formicoidea</taxon>
        <taxon>Formicidae</taxon>
        <taxon>Ponerinae</taxon>
        <taxon>Ponerini</taxon>
        <taxon>Harpegnathos</taxon>
    </lineage>
</organism>